<evidence type="ECO:0008006" key="3">
    <source>
        <dbReference type="Google" id="ProtNLM"/>
    </source>
</evidence>
<evidence type="ECO:0000313" key="2">
    <source>
        <dbReference type="Proteomes" id="UP000045782"/>
    </source>
</evidence>
<dbReference type="AlphaFoldDB" id="A0A0U1BHG7"/>
<dbReference type="EMBL" id="CSWP01000012">
    <property type="protein sequence ID" value="CPV70916.1"/>
    <property type="molecule type" value="Genomic_DNA"/>
</dbReference>
<gene>
    <name evidence="1" type="ORF">ERS075579_04934</name>
</gene>
<name>A0A0U1BHG7_9MYCO</name>
<proteinExistence type="predicted"/>
<reference evidence="1 2" key="1">
    <citation type="submission" date="2015-03" db="EMBL/GenBank/DDBJ databases">
        <authorList>
            <person name="Murphy D."/>
        </authorList>
    </citation>
    <scope>NUCLEOTIDE SEQUENCE [LARGE SCALE GENOMIC DNA]</scope>
    <source>
        <strain evidence="1 2">PAP088</strain>
    </source>
</reference>
<protein>
    <recommendedName>
        <fullName evidence="3">Lipoprotein</fullName>
    </recommendedName>
</protein>
<organism evidence="1 2">
    <name type="scientific">Mycobacteroides abscessus</name>
    <dbReference type="NCBI Taxonomy" id="36809"/>
    <lineage>
        <taxon>Bacteria</taxon>
        <taxon>Bacillati</taxon>
        <taxon>Actinomycetota</taxon>
        <taxon>Actinomycetes</taxon>
        <taxon>Mycobacteriales</taxon>
        <taxon>Mycobacteriaceae</taxon>
        <taxon>Mycobacteroides</taxon>
    </lineage>
</organism>
<accession>A0A0U1BHG7</accession>
<evidence type="ECO:0000313" key="1">
    <source>
        <dbReference type="EMBL" id="CPV70916.1"/>
    </source>
</evidence>
<sequence length="112" mass="12377">MSPRRWPIAAALALVLTACGNGPVEGKVVDTEYSPAWTQYVPGTPGSTTCSGSPPRCNTYPGTPPQWIPHSESWRLRLDNGKEIGWREVSRGEYEACTRDQHYPECAKGETR</sequence>
<dbReference type="PROSITE" id="PS51257">
    <property type="entry name" value="PROKAR_LIPOPROTEIN"/>
    <property type="match status" value="1"/>
</dbReference>
<dbReference type="Proteomes" id="UP000045782">
    <property type="component" value="Unassembled WGS sequence"/>
</dbReference>